<protein>
    <recommendedName>
        <fullName evidence="1">catechol O-methyltransferase</fullName>
        <ecNumber evidence="1">2.1.1.6</ecNumber>
    </recommendedName>
</protein>
<dbReference type="PANTHER" id="PTHR43836:SF2">
    <property type="entry name" value="CATECHOL O-METHYLTRANSFERASE 1-RELATED"/>
    <property type="match status" value="1"/>
</dbReference>
<keyword evidence="2 7" id="KW-0489">Methyltransferase</keyword>
<dbReference type="GO" id="GO:0008171">
    <property type="term" value="F:O-methyltransferase activity"/>
    <property type="evidence" value="ECO:0007669"/>
    <property type="project" value="InterPro"/>
</dbReference>
<comment type="similarity">
    <text evidence="6">Belongs to the class I-like SAM-binding methyltransferase superfamily. Cation-dependent O-methyltransferase family.</text>
</comment>
<comment type="caution">
    <text evidence="7">The sequence shown here is derived from an EMBL/GenBank/DDBJ whole genome shotgun (WGS) entry which is preliminary data.</text>
</comment>
<evidence type="ECO:0000313" key="7">
    <source>
        <dbReference type="EMBL" id="RWQ96528.1"/>
    </source>
</evidence>
<gene>
    <name evidence="7" type="ORF">C8Q69DRAFT_518241</name>
</gene>
<keyword evidence="5" id="KW-0128">Catecholamine metabolism</keyword>
<keyword evidence="8" id="KW-1185">Reference proteome</keyword>
<dbReference type="EC" id="2.1.1.6" evidence="1"/>
<dbReference type="InterPro" id="IPR002935">
    <property type="entry name" value="SAM_O-MeTrfase"/>
</dbReference>
<keyword evidence="3 7" id="KW-0808">Transferase</keyword>
<dbReference type="AlphaFoldDB" id="A0A443HXG6"/>
<dbReference type="Gene3D" id="3.40.50.150">
    <property type="entry name" value="Vaccinia Virus protein VP39"/>
    <property type="match status" value="1"/>
</dbReference>
<proteinExistence type="inferred from homology"/>
<dbReference type="GO" id="GO:0032259">
    <property type="term" value="P:methylation"/>
    <property type="evidence" value="ECO:0007669"/>
    <property type="project" value="UniProtKB-KW"/>
</dbReference>
<dbReference type="PANTHER" id="PTHR43836">
    <property type="entry name" value="CATECHOL O-METHYLTRANSFERASE 1-RELATED"/>
    <property type="match status" value="1"/>
</dbReference>
<dbReference type="GO" id="GO:0006584">
    <property type="term" value="P:catecholamine metabolic process"/>
    <property type="evidence" value="ECO:0007669"/>
    <property type="project" value="UniProtKB-KW"/>
</dbReference>
<evidence type="ECO:0000256" key="3">
    <source>
        <dbReference type="ARBA" id="ARBA00022679"/>
    </source>
</evidence>
<dbReference type="PROSITE" id="PS51682">
    <property type="entry name" value="SAM_OMT_I"/>
    <property type="match status" value="1"/>
</dbReference>
<evidence type="ECO:0000313" key="8">
    <source>
        <dbReference type="Proteomes" id="UP000283841"/>
    </source>
</evidence>
<dbReference type="InterPro" id="IPR029063">
    <property type="entry name" value="SAM-dependent_MTases_sf"/>
</dbReference>
<organism evidence="7 8">
    <name type="scientific">Byssochlamys spectabilis</name>
    <name type="common">Paecilomyces variotii</name>
    <dbReference type="NCBI Taxonomy" id="264951"/>
    <lineage>
        <taxon>Eukaryota</taxon>
        <taxon>Fungi</taxon>
        <taxon>Dikarya</taxon>
        <taxon>Ascomycota</taxon>
        <taxon>Pezizomycotina</taxon>
        <taxon>Eurotiomycetes</taxon>
        <taxon>Eurotiomycetidae</taxon>
        <taxon>Eurotiales</taxon>
        <taxon>Thermoascaceae</taxon>
        <taxon>Paecilomyces</taxon>
    </lineage>
</organism>
<evidence type="ECO:0000256" key="2">
    <source>
        <dbReference type="ARBA" id="ARBA00022603"/>
    </source>
</evidence>
<name>A0A443HXG6_BYSSP</name>
<sequence length="288" mass="31346">MAAPDSDSKPRYRSDDGRELELLKHIFSLPDLERRLRNNPAAILDEIDKFSTTNSHLIHVGPEKGAIVTSLIADRKPSVMVELGGYVGYSAILFGDAVRRAGGEKYISLELNPVNAAIASLLIDLAGLRDFISIVIAPAHLSLAGLLGKGVLKDGIDVLFIDHWKDRYLPDTWLVEALGLLKPGKSIIVADNILRRGPSEFDYIPWVQASPGEKQAILGAHTFKTPTGIDIRNIVIKDGVEGAESAGIDLELVPGNPELVYEPVTKYHTGRDDAKGKDLGIHILTDNH</sequence>
<dbReference type="Proteomes" id="UP000283841">
    <property type="component" value="Unassembled WGS sequence"/>
</dbReference>
<keyword evidence="4" id="KW-0949">S-adenosyl-L-methionine</keyword>
<accession>A0A443HXG6</accession>
<evidence type="ECO:0000256" key="4">
    <source>
        <dbReference type="ARBA" id="ARBA00022691"/>
    </source>
</evidence>
<dbReference type="SUPFAM" id="SSF53335">
    <property type="entry name" value="S-adenosyl-L-methionine-dependent methyltransferases"/>
    <property type="match status" value="1"/>
</dbReference>
<evidence type="ECO:0000256" key="1">
    <source>
        <dbReference type="ARBA" id="ARBA00012880"/>
    </source>
</evidence>
<dbReference type="RefSeq" id="XP_028486173.1">
    <property type="nucleotide sequence ID" value="XM_028633434.1"/>
</dbReference>
<dbReference type="EMBL" id="RCNU01000003">
    <property type="protein sequence ID" value="RWQ96528.1"/>
    <property type="molecule type" value="Genomic_DNA"/>
</dbReference>
<dbReference type="GeneID" id="39602711"/>
<evidence type="ECO:0000256" key="5">
    <source>
        <dbReference type="ARBA" id="ARBA00022939"/>
    </source>
</evidence>
<dbReference type="Pfam" id="PF01596">
    <property type="entry name" value="Methyltransf_3"/>
    <property type="match status" value="1"/>
</dbReference>
<evidence type="ECO:0000256" key="6">
    <source>
        <dbReference type="ARBA" id="ARBA00023453"/>
    </source>
</evidence>
<reference evidence="7 8" key="1">
    <citation type="journal article" date="2018" name="Front. Microbiol.">
        <title>Genomic and genetic insights into a cosmopolitan fungus, Paecilomyces variotii (Eurotiales).</title>
        <authorList>
            <person name="Urquhart A.S."/>
            <person name="Mondo S.J."/>
            <person name="Makela M.R."/>
            <person name="Hane J.K."/>
            <person name="Wiebenga A."/>
            <person name="He G."/>
            <person name="Mihaltcheva S."/>
            <person name="Pangilinan J."/>
            <person name="Lipzen A."/>
            <person name="Barry K."/>
            <person name="de Vries R.P."/>
            <person name="Grigoriev I.V."/>
            <person name="Idnurm A."/>
        </authorList>
    </citation>
    <scope>NUCLEOTIDE SEQUENCE [LARGE SCALE GENOMIC DNA]</scope>
    <source>
        <strain evidence="7 8">CBS 101075</strain>
    </source>
</reference>
<dbReference type="VEuPathDB" id="FungiDB:C8Q69DRAFT_518241"/>
<dbReference type="STRING" id="264951.A0A443HXG6"/>